<dbReference type="SUPFAM" id="SSF46689">
    <property type="entry name" value="Homeodomain-like"/>
    <property type="match status" value="1"/>
</dbReference>
<dbReference type="PANTHER" id="PTHR30055">
    <property type="entry name" value="HTH-TYPE TRANSCRIPTIONAL REGULATOR RUTR"/>
    <property type="match status" value="1"/>
</dbReference>
<evidence type="ECO:0000313" key="6">
    <source>
        <dbReference type="EMBL" id="KPL70908.1"/>
    </source>
</evidence>
<dbReference type="OrthoDB" id="9806334at2"/>
<feature type="domain" description="HTH tetR-type" evidence="5">
    <location>
        <begin position="6"/>
        <end position="66"/>
    </location>
</feature>
<dbReference type="AlphaFoldDB" id="A0A0P6WQ25"/>
<evidence type="ECO:0000256" key="1">
    <source>
        <dbReference type="ARBA" id="ARBA00023015"/>
    </source>
</evidence>
<evidence type="ECO:0000256" key="3">
    <source>
        <dbReference type="ARBA" id="ARBA00023163"/>
    </source>
</evidence>
<organism evidence="6 7">
    <name type="scientific">Ornatilinea apprima</name>
    <dbReference type="NCBI Taxonomy" id="1134406"/>
    <lineage>
        <taxon>Bacteria</taxon>
        <taxon>Bacillati</taxon>
        <taxon>Chloroflexota</taxon>
        <taxon>Anaerolineae</taxon>
        <taxon>Anaerolineales</taxon>
        <taxon>Anaerolineaceae</taxon>
        <taxon>Ornatilinea</taxon>
    </lineage>
</organism>
<dbReference type="SUPFAM" id="SSF48498">
    <property type="entry name" value="Tetracyclin repressor-like, C-terminal domain"/>
    <property type="match status" value="1"/>
</dbReference>
<evidence type="ECO:0000259" key="5">
    <source>
        <dbReference type="PROSITE" id="PS50977"/>
    </source>
</evidence>
<dbReference type="RefSeq" id="WP_075064411.1">
    <property type="nucleotide sequence ID" value="NZ_LGCL01000043.1"/>
</dbReference>
<reference evidence="6 7" key="1">
    <citation type="submission" date="2015-07" db="EMBL/GenBank/DDBJ databases">
        <title>Genome sequence of Ornatilinea apprima DSM 23815.</title>
        <authorList>
            <person name="Hemp J."/>
            <person name="Ward L.M."/>
            <person name="Pace L.A."/>
            <person name="Fischer W.W."/>
        </authorList>
    </citation>
    <scope>NUCLEOTIDE SEQUENCE [LARGE SCALE GENOMIC DNA]</scope>
    <source>
        <strain evidence="6 7">P3M-1</strain>
    </source>
</reference>
<dbReference type="GO" id="GO:0003700">
    <property type="term" value="F:DNA-binding transcription factor activity"/>
    <property type="evidence" value="ECO:0007669"/>
    <property type="project" value="TreeGrafter"/>
</dbReference>
<dbReference type="InterPro" id="IPR041479">
    <property type="entry name" value="TetR_CgmR_C"/>
</dbReference>
<dbReference type="Proteomes" id="UP000050417">
    <property type="component" value="Unassembled WGS sequence"/>
</dbReference>
<dbReference type="Pfam" id="PF17937">
    <property type="entry name" value="TetR_C_28"/>
    <property type="match status" value="1"/>
</dbReference>
<gene>
    <name evidence="6" type="ORF">ADN00_17910</name>
</gene>
<feature type="DNA-binding region" description="H-T-H motif" evidence="4">
    <location>
        <begin position="29"/>
        <end position="48"/>
    </location>
</feature>
<keyword evidence="3" id="KW-0804">Transcription</keyword>
<evidence type="ECO:0000256" key="2">
    <source>
        <dbReference type="ARBA" id="ARBA00023125"/>
    </source>
</evidence>
<proteinExistence type="predicted"/>
<dbReference type="InterPro" id="IPR001647">
    <property type="entry name" value="HTH_TetR"/>
</dbReference>
<dbReference type="PROSITE" id="PS50977">
    <property type="entry name" value="HTH_TETR_2"/>
    <property type="match status" value="1"/>
</dbReference>
<dbReference type="InterPro" id="IPR036271">
    <property type="entry name" value="Tet_transcr_reg_TetR-rel_C_sf"/>
</dbReference>
<name>A0A0P6WQ25_9CHLR</name>
<evidence type="ECO:0000313" key="7">
    <source>
        <dbReference type="Proteomes" id="UP000050417"/>
    </source>
</evidence>
<protein>
    <recommendedName>
        <fullName evidence="5">HTH tetR-type domain-containing protein</fullName>
    </recommendedName>
</protein>
<keyword evidence="1" id="KW-0805">Transcription regulation</keyword>
<accession>A0A0P6WQ25</accession>
<dbReference type="EMBL" id="LGCL01000043">
    <property type="protein sequence ID" value="KPL70908.1"/>
    <property type="molecule type" value="Genomic_DNA"/>
</dbReference>
<comment type="caution">
    <text evidence="6">The sequence shown here is derived from an EMBL/GenBank/DDBJ whole genome shotgun (WGS) entry which is preliminary data.</text>
</comment>
<sequence>MPKSGENTRTAILDAASRIVQQQGVERLTLDLTAREAGISKGGLLYHFPSKEALIEGMIRYYLEVFTRDLNEAARQQPEDAPGRWTRAYLQTTYEDRQRVPRMSSGLLAAVATNPALLAPMQESFGEWVRLLEDDGIDPTTAAIVRLAVDGLWLVELFGLAAPDADTRARVLAALEAMIRPS</sequence>
<dbReference type="Pfam" id="PF00440">
    <property type="entry name" value="TetR_N"/>
    <property type="match status" value="1"/>
</dbReference>
<dbReference type="GO" id="GO:0000976">
    <property type="term" value="F:transcription cis-regulatory region binding"/>
    <property type="evidence" value="ECO:0007669"/>
    <property type="project" value="TreeGrafter"/>
</dbReference>
<dbReference type="InterPro" id="IPR050109">
    <property type="entry name" value="HTH-type_TetR-like_transc_reg"/>
</dbReference>
<dbReference type="InterPro" id="IPR009057">
    <property type="entry name" value="Homeodomain-like_sf"/>
</dbReference>
<keyword evidence="7" id="KW-1185">Reference proteome</keyword>
<dbReference type="Gene3D" id="1.10.357.10">
    <property type="entry name" value="Tetracycline Repressor, domain 2"/>
    <property type="match status" value="1"/>
</dbReference>
<dbReference type="PRINTS" id="PR00455">
    <property type="entry name" value="HTHTETR"/>
</dbReference>
<keyword evidence="2 4" id="KW-0238">DNA-binding</keyword>
<dbReference type="PATRIC" id="fig|1134406.4.peg.2164"/>
<dbReference type="PANTHER" id="PTHR30055:SF234">
    <property type="entry name" value="HTH-TYPE TRANSCRIPTIONAL REGULATOR BETI"/>
    <property type="match status" value="1"/>
</dbReference>
<evidence type="ECO:0000256" key="4">
    <source>
        <dbReference type="PROSITE-ProRule" id="PRU00335"/>
    </source>
</evidence>